<dbReference type="Pfam" id="PF00153">
    <property type="entry name" value="Mito_carr"/>
    <property type="match status" value="2"/>
</dbReference>
<dbReference type="PANTHER" id="PTHR45667">
    <property type="entry name" value="S-ADENOSYLMETHIONINE MITOCHONDRIAL CARRIER PROTEIN"/>
    <property type="match status" value="1"/>
</dbReference>
<keyword evidence="4 8" id="KW-0812">Transmembrane</keyword>
<name>A0A8J5FZQ6_ZINOF</name>
<keyword evidence="5" id="KW-0677">Repeat</keyword>
<dbReference type="AlphaFoldDB" id="A0A8J5FZQ6"/>
<evidence type="ECO:0000256" key="10">
    <source>
        <dbReference type="SAM" id="MobiDB-lite"/>
    </source>
</evidence>
<evidence type="ECO:0000256" key="7">
    <source>
        <dbReference type="ARBA" id="ARBA00023136"/>
    </source>
</evidence>
<evidence type="ECO:0000256" key="8">
    <source>
        <dbReference type="PROSITE-ProRule" id="PRU00282"/>
    </source>
</evidence>
<dbReference type="GO" id="GO:0016020">
    <property type="term" value="C:membrane"/>
    <property type="evidence" value="ECO:0007669"/>
    <property type="project" value="UniProtKB-SubCell"/>
</dbReference>
<accession>A0A8J5FZQ6</accession>
<keyword evidence="12" id="KW-1185">Reference proteome</keyword>
<dbReference type="Gene3D" id="1.50.40.10">
    <property type="entry name" value="Mitochondrial carrier domain"/>
    <property type="match status" value="2"/>
</dbReference>
<keyword evidence="7 8" id="KW-0472">Membrane</keyword>
<comment type="caution">
    <text evidence="11">The sequence shown here is derived from an EMBL/GenBank/DDBJ whole genome shotgun (WGS) entry which is preliminary data.</text>
</comment>
<reference evidence="11 12" key="1">
    <citation type="submission" date="2020-08" db="EMBL/GenBank/DDBJ databases">
        <title>Plant Genome Project.</title>
        <authorList>
            <person name="Zhang R.-G."/>
        </authorList>
    </citation>
    <scope>NUCLEOTIDE SEQUENCE [LARGE SCALE GENOMIC DNA]</scope>
    <source>
        <tissue evidence="11">Rhizome</tissue>
    </source>
</reference>
<protein>
    <submittedName>
        <fullName evidence="11">Uncharacterized protein</fullName>
    </submittedName>
</protein>
<dbReference type="InterPro" id="IPR018108">
    <property type="entry name" value="MCP_transmembrane"/>
</dbReference>
<evidence type="ECO:0000256" key="3">
    <source>
        <dbReference type="ARBA" id="ARBA00022448"/>
    </source>
</evidence>
<comment type="similarity">
    <text evidence="2 9">Belongs to the mitochondrial carrier (TC 2.A.29) family.</text>
</comment>
<organism evidence="11 12">
    <name type="scientific">Zingiber officinale</name>
    <name type="common">Ginger</name>
    <name type="synonym">Amomum zingiber</name>
    <dbReference type="NCBI Taxonomy" id="94328"/>
    <lineage>
        <taxon>Eukaryota</taxon>
        <taxon>Viridiplantae</taxon>
        <taxon>Streptophyta</taxon>
        <taxon>Embryophyta</taxon>
        <taxon>Tracheophyta</taxon>
        <taxon>Spermatophyta</taxon>
        <taxon>Magnoliopsida</taxon>
        <taxon>Liliopsida</taxon>
        <taxon>Zingiberales</taxon>
        <taxon>Zingiberaceae</taxon>
        <taxon>Zingiber</taxon>
    </lineage>
</organism>
<evidence type="ECO:0000313" key="12">
    <source>
        <dbReference type="Proteomes" id="UP000734854"/>
    </source>
</evidence>
<evidence type="ECO:0000256" key="2">
    <source>
        <dbReference type="ARBA" id="ARBA00006375"/>
    </source>
</evidence>
<dbReference type="InterPro" id="IPR023395">
    <property type="entry name" value="MCP_dom_sf"/>
</dbReference>
<feature type="region of interest" description="Disordered" evidence="10">
    <location>
        <begin position="55"/>
        <end position="80"/>
    </location>
</feature>
<keyword evidence="6" id="KW-1133">Transmembrane helix</keyword>
<dbReference type="SUPFAM" id="SSF103506">
    <property type="entry name" value="Mitochondrial carrier"/>
    <property type="match status" value="1"/>
</dbReference>
<gene>
    <name evidence="11" type="ORF">ZIOFF_038625</name>
</gene>
<comment type="subcellular location">
    <subcellularLocation>
        <location evidence="1">Membrane</location>
        <topology evidence="1">Multi-pass membrane protein</topology>
    </subcellularLocation>
</comment>
<feature type="repeat" description="Solcar" evidence="8">
    <location>
        <begin position="91"/>
        <end position="169"/>
    </location>
</feature>
<dbReference type="PROSITE" id="PS50920">
    <property type="entry name" value="SOLCAR"/>
    <property type="match status" value="1"/>
</dbReference>
<keyword evidence="3 9" id="KW-0813">Transport</keyword>
<evidence type="ECO:0000313" key="11">
    <source>
        <dbReference type="EMBL" id="KAG6498875.1"/>
    </source>
</evidence>
<dbReference type="Proteomes" id="UP000734854">
    <property type="component" value="Unassembled WGS sequence"/>
</dbReference>
<evidence type="ECO:0000256" key="1">
    <source>
        <dbReference type="ARBA" id="ARBA00004141"/>
    </source>
</evidence>
<evidence type="ECO:0000256" key="5">
    <source>
        <dbReference type="ARBA" id="ARBA00022737"/>
    </source>
</evidence>
<evidence type="ECO:0000256" key="4">
    <source>
        <dbReference type="ARBA" id="ARBA00022692"/>
    </source>
</evidence>
<evidence type="ECO:0000256" key="9">
    <source>
        <dbReference type="RuleBase" id="RU000488"/>
    </source>
</evidence>
<dbReference type="EMBL" id="JACMSC010000011">
    <property type="protein sequence ID" value="KAG6498875.1"/>
    <property type="molecule type" value="Genomic_DNA"/>
</dbReference>
<sequence length="169" mass="17560">MGALAGGAAGAFTYVCLLPIDAIKTKLQTKDAAQIYSGALDAAIQTFAPTASLASTTASPPSSLDPPPPPQFTSVPAISSSPSSPKIPAFPPLFIPATAGAMRNIISSAIMVPKELITQRMQAGTVGRSWEVLRILEQDGILGLYAGYSATQLRNLPAGILSYSSFEYM</sequence>
<proteinExistence type="inferred from homology"/>
<evidence type="ECO:0000256" key="6">
    <source>
        <dbReference type="ARBA" id="ARBA00022989"/>
    </source>
</evidence>